<dbReference type="Gene3D" id="2.40.50.180">
    <property type="entry name" value="CheA-289, Domain 4"/>
    <property type="match status" value="1"/>
</dbReference>
<accession>A0A0A0BJR5</accession>
<dbReference type="CDD" id="cd00732">
    <property type="entry name" value="CheW"/>
    <property type="match status" value="1"/>
</dbReference>
<keyword evidence="3" id="KW-0963">Cytoplasm</keyword>
<reference evidence="5 6" key="1">
    <citation type="submission" date="2014-09" db="EMBL/GenBank/DDBJ databases">
        <authorList>
            <person name="Grob C."/>
            <person name="Taubert M."/>
            <person name="Howat A.M."/>
            <person name="Burns O.J."/>
            <person name="Dixon J.L."/>
            <person name="Chen Y."/>
            <person name="Murrell J.C."/>
        </authorList>
    </citation>
    <scope>NUCLEOTIDE SEQUENCE [LARGE SCALE GENOMIC DNA]</scope>
    <source>
        <strain evidence="5">L4</strain>
    </source>
</reference>
<dbReference type="PROSITE" id="PS50851">
    <property type="entry name" value="CHEW"/>
    <property type="match status" value="1"/>
</dbReference>
<dbReference type="EMBL" id="JRQD01000001">
    <property type="protein sequence ID" value="KGM08211.1"/>
    <property type="molecule type" value="Genomic_DNA"/>
</dbReference>
<comment type="subcellular location">
    <subcellularLocation>
        <location evidence="1">Cytoplasm</location>
    </subcellularLocation>
</comment>
<dbReference type="GO" id="GO:0005829">
    <property type="term" value="C:cytosol"/>
    <property type="evidence" value="ECO:0007669"/>
    <property type="project" value="TreeGrafter"/>
</dbReference>
<evidence type="ECO:0000256" key="2">
    <source>
        <dbReference type="ARBA" id="ARBA00021483"/>
    </source>
</evidence>
<dbReference type="Pfam" id="PF01584">
    <property type="entry name" value="CheW"/>
    <property type="match status" value="1"/>
</dbReference>
<dbReference type="SUPFAM" id="SSF50341">
    <property type="entry name" value="CheW-like"/>
    <property type="match status" value="1"/>
</dbReference>
<dbReference type="PANTHER" id="PTHR22617">
    <property type="entry name" value="CHEMOTAXIS SENSOR HISTIDINE KINASE-RELATED"/>
    <property type="match status" value="1"/>
</dbReference>
<dbReference type="InterPro" id="IPR036061">
    <property type="entry name" value="CheW-like_dom_sf"/>
</dbReference>
<dbReference type="Proteomes" id="UP000029999">
    <property type="component" value="Unassembled WGS sequence"/>
</dbReference>
<comment type="caution">
    <text evidence="5">The sequence shown here is derived from an EMBL/GenBank/DDBJ whole genome shotgun (WGS) entry which is preliminary data.</text>
</comment>
<evidence type="ECO:0000259" key="4">
    <source>
        <dbReference type="PROSITE" id="PS50851"/>
    </source>
</evidence>
<dbReference type="RefSeq" id="WP_036311839.1">
    <property type="nucleotide sequence ID" value="NZ_JRQD01000001.1"/>
</dbReference>
<gene>
    <name evidence="5" type="primary">cheW</name>
    <name evidence="5" type="ORF">LP43_0634</name>
</gene>
<dbReference type="GO" id="GO:0007165">
    <property type="term" value="P:signal transduction"/>
    <property type="evidence" value="ECO:0007669"/>
    <property type="project" value="InterPro"/>
</dbReference>
<sequence length="164" mass="18235">MIDNQMNEMLDVMGSVEEGMLQYLTFELDDEHYGVDILRVQEIKGWDHVTPIPNTPSHLCGVLNLRGAIVPIVDLRLLFDMPFVAYSNITVVVVLTVQDVTQRTVGIVVDAVSDAHMIHPDSITEPPDFGEKVATDFISGITKVNDTMLMLLDVDNLLNNQQIG</sequence>
<organism evidence="5 6">
    <name type="scientific">Methylophaga thiooxydans</name>
    <dbReference type="NCBI Taxonomy" id="392484"/>
    <lineage>
        <taxon>Bacteria</taxon>
        <taxon>Pseudomonadati</taxon>
        <taxon>Pseudomonadota</taxon>
        <taxon>Gammaproteobacteria</taxon>
        <taxon>Thiotrichales</taxon>
        <taxon>Piscirickettsiaceae</taxon>
        <taxon>Methylophaga</taxon>
    </lineage>
</organism>
<protein>
    <recommendedName>
        <fullName evidence="2">Chemotaxis protein CheW</fullName>
    </recommendedName>
</protein>
<evidence type="ECO:0000313" key="6">
    <source>
        <dbReference type="Proteomes" id="UP000029999"/>
    </source>
</evidence>
<dbReference type="InterPro" id="IPR002545">
    <property type="entry name" value="CheW-lke_dom"/>
</dbReference>
<dbReference type="GO" id="GO:0006935">
    <property type="term" value="P:chemotaxis"/>
    <property type="evidence" value="ECO:0007669"/>
    <property type="project" value="InterPro"/>
</dbReference>
<evidence type="ECO:0000313" key="5">
    <source>
        <dbReference type="EMBL" id="KGM08211.1"/>
    </source>
</evidence>
<dbReference type="Gene3D" id="2.30.30.40">
    <property type="entry name" value="SH3 Domains"/>
    <property type="match status" value="1"/>
</dbReference>
<dbReference type="AlphaFoldDB" id="A0A0A0BJR5"/>
<dbReference type="PANTHER" id="PTHR22617:SF45">
    <property type="entry name" value="CHEMOTAXIS PROTEIN CHEW"/>
    <property type="match status" value="1"/>
</dbReference>
<name>A0A0A0BJR5_9GAMM</name>
<dbReference type="STRING" id="392484.LP43_0634"/>
<evidence type="ECO:0000256" key="3">
    <source>
        <dbReference type="ARBA" id="ARBA00022490"/>
    </source>
</evidence>
<evidence type="ECO:0000256" key="1">
    <source>
        <dbReference type="ARBA" id="ARBA00004496"/>
    </source>
</evidence>
<dbReference type="SMART" id="SM00260">
    <property type="entry name" value="CheW"/>
    <property type="match status" value="1"/>
</dbReference>
<feature type="domain" description="CheW-like" evidence="4">
    <location>
        <begin position="20"/>
        <end position="163"/>
    </location>
</feature>
<dbReference type="InterPro" id="IPR039315">
    <property type="entry name" value="CheW"/>
</dbReference>
<proteinExistence type="predicted"/>